<dbReference type="Proteomes" id="UP000019150">
    <property type="component" value="Chromosome"/>
</dbReference>
<dbReference type="AlphaFoldDB" id="W5TXW9"/>
<dbReference type="InterPro" id="IPR000600">
    <property type="entry name" value="ROK"/>
</dbReference>
<gene>
    <name evidence="2" type="ORF">NONO_c73140</name>
</gene>
<dbReference type="Gene3D" id="1.10.10.10">
    <property type="entry name" value="Winged helix-like DNA-binding domain superfamily/Winged helix DNA-binding domain"/>
    <property type="match status" value="1"/>
</dbReference>
<dbReference type="CDD" id="cd23763">
    <property type="entry name" value="ASKHA_ATPase_ROK"/>
    <property type="match status" value="1"/>
</dbReference>
<dbReference type="Gene3D" id="3.30.420.40">
    <property type="match status" value="2"/>
</dbReference>
<dbReference type="Pfam" id="PF00480">
    <property type="entry name" value="ROK"/>
    <property type="match status" value="1"/>
</dbReference>
<dbReference type="PATRIC" id="fig|1415166.3.peg.7507"/>
<name>W5TXW9_9NOCA</name>
<evidence type="ECO:0000313" key="3">
    <source>
        <dbReference type="Proteomes" id="UP000019150"/>
    </source>
</evidence>
<dbReference type="STRING" id="1415166.NONO_c73140"/>
<dbReference type="OrthoDB" id="3605644at2"/>
<dbReference type="InterPro" id="IPR036390">
    <property type="entry name" value="WH_DNA-bd_sf"/>
</dbReference>
<dbReference type="SUPFAM" id="SSF53067">
    <property type="entry name" value="Actin-like ATPase domain"/>
    <property type="match status" value="1"/>
</dbReference>
<comment type="similarity">
    <text evidence="1">Belongs to the ROK (NagC/XylR) family.</text>
</comment>
<protein>
    <submittedName>
        <fullName evidence="2">Putative ROK family transcriptional regulator</fullName>
    </submittedName>
</protein>
<dbReference type="PANTHER" id="PTHR18964:SF149">
    <property type="entry name" value="BIFUNCTIONAL UDP-N-ACETYLGLUCOSAMINE 2-EPIMERASE_N-ACETYLMANNOSAMINE KINASE"/>
    <property type="match status" value="1"/>
</dbReference>
<reference evidence="2 3" key="1">
    <citation type="journal article" date="2014" name="Appl. Environ. Microbiol.">
        <title>Insights into the Microbial Degradation of Rubber and Gutta-Percha by Analysis of the Complete Genome of Nocardia nova SH22a.</title>
        <authorList>
            <person name="Luo Q."/>
            <person name="Hiessl S."/>
            <person name="Poehlein A."/>
            <person name="Daniel R."/>
            <person name="Steinbuchel A."/>
        </authorList>
    </citation>
    <scope>NUCLEOTIDE SEQUENCE [LARGE SCALE GENOMIC DNA]</scope>
    <source>
        <strain evidence="2">SH22a</strain>
    </source>
</reference>
<dbReference type="InterPro" id="IPR043129">
    <property type="entry name" value="ATPase_NBD"/>
</dbReference>
<organism evidence="2 3">
    <name type="scientific">Nocardia nova SH22a</name>
    <dbReference type="NCBI Taxonomy" id="1415166"/>
    <lineage>
        <taxon>Bacteria</taxon>
        <taxon>Bacillati</taxon>
        <taxon>Actinomycetota</taxon>
        <taxon>Actinomycetes</taxon>
        <taxon>Mycobacteriales</taxon>
        <taxon>Nocardiaceae</taxon>
        <taxon>Nocardia</taxon>
    </lineage>
</organism>
<sequence length="399" mass="41729">MRPARDWPTAAGAALRAVLRLEAASRSVIAAHAGLSPATVTSQTRALIDVGLLRESPPVDRSQRVGRPHSPLELDRRNAVASIHFAASQTRVAVVDMAGTIVEGVVVPHRTLEGDGLVADAIDALAGIRAGLSGDIRLFGVGVATGGWVDPQAGRVLAHPLLRLRDTPVRDLIAEATGLTVELDSHARATVHAEQLFGTLDFDASAAVLFVGNVIDAAFAVDGRVHYGPGGSAGSLSTLVPADLSDPDASPLAVHSDGSLLLRALALGLIDERAFPALISAATTDPRAHALFEERARGMSVVAAALLDVLNPETLLIIDRGFTYLPAIRDIYLDAIAARSQVNSTERHRIAGSSFPGRSLEIAAAAVLLHRLYSDPLAVAEHGFGTGREGQTAAQFESH</sequence>
<dbReference type="KEGG" id="nno:NONO_c73140"/>
<keyword evidence="3" id="KW-1185">Reference proteome</keyword>
<evidence type="ECO:0000313" key="2">
    <source>
        <dbReference type="EMBL" id="AHH22071.1"/>
    </source>
</evidence>
<dbReference type="eggNOG" id="COG1940">
    <property type="taxonomic scope" value="Bacteria"/>
</dbReference>
<evidence type="ECO:0000256" key="1">
    <source>
        <dbReference type="ARBA" id="ARBA00006479"/>
    </source>
</evidence>
<dbReference type="PANTHER" id="PTHR18964">
    <property type="entry name" value="ROK (REPRESSOR, ORF, KINASE) FAMILY"/>
    <property type="match status" value="1"/>
</dbReference>
<dbReference type="HOGENOM" id="CLU_036604_13_4_11"/>
<dbReference type="InterPro" id="IPR036388">
    <property type="entry name" value="WH-like_DNA-bd_sf"/>
</dbReference>
<dbReference type="EMBL" id="CP006850">
    <property type="protein sequence ID" value="AHH22071.1"/>
    <property type="molecule type" value="Genomic_DNA"/>
</dbReference>
<proteinExistence type="inferred from homology"/>
<dbReference type="SUPFAM" id="SSF46785">
    <property type="entry name" value="Winged helix' DNA-binding domain"/>
    <property type="match status" value="1"/>
</dbReference>
<accession>W5TXW9</accession>
<dbReference type="RefSeq" id="WP_025353347.1">
    <property type="nucleotide sequence ID" value="NZ_CP006850.1"/>
</dbReference>